<comment type="caution">
    <text evidence="1">The sequence shown here is derived from an EMBL/GenBank/DDBJ whole genome shotgun (WGS) entry which is preliminary data.</text>
</comment>
<keyword evidence="2" id="KW-1185">Reference proteome</keyword>
<proteinExistence type="predicted"/>
<dbReference type="AlphaFoldDB" id="A0A158DZ18"/>
<dbReference type="RefSeq" id="WP_244158697.1">
    <property type="nucleotide sequence ID" value="NZ_FCNX02000020.1"/>
</dbReference>
<gene>
    <name evidence="1" type="ORF">AWB77_06017</name>
</gene>
<dbReference type="Proteomes" id="UP000054903">
    <property type="component" value="Unassembled WGS sequence"/>
</dbReference>
<sequence length="59" mass="6498">MRATCRRPLGVRRLGAGSGISQLVLGKTKALATDFLSRGRSETLDDHPLPYGERQRLFA</sequence>
<evidence type="ECO:0000313" key="1">
    <source>
        <dbReference type="EMBL" id="SAK99773.1"/>
    </source>
</evidence>
<dbReference type="STRING" id="1777138.AWB77_06017"/>
<evidence type="ECO:0000313" key="2">
    <source>
        <dbReference type="Proteomes" id="UP000054903"/>
    </source>
</evidence>
<protein>
    <submittedName>
        <fullName evidence="1">Uncharacterized protein</fullName>
    </submittedName>
</protein>
<name>A0A158DZ18_9BURK</name>
<dbReference type="EMBL" id="FCNX02000020">
    <property type="protein sequence ID" value="SAK99773.1"/>
    <property type="molecule type" value="Genomic_DNA"/>
</dbReference>
<accession>A0A158DZ18</accession>
<reference evidence="1" key="1">
    <citation type="submission" date="2016-01" db="EMBL/GenBank/DDBJ databases">
        <authorList>
            <person name="Peeters C."/>
        </authorList>
    </citation>
    <scope>NUCLEOTIDE SEQUENCE</scope>
    <source>
        <strain evidence="1">LMG 29320</strain>
    </source>
</reference>
<organism evidence="1 2">
    <name type="scientific">Caballeronia fortuita</name>
    <dbReference type="NCBI Taxonomy" id="1777138"/>
    <lineage>
        <taxon>Bacteria</taxon>
        <taxon>Pseudomonadati</taxon>
        <taxon>Pseudomonadota</taxon>
        <taxon>Betaproteobacteria</taxon>
        <taxon>Burkholderiales</taxon>
        <taxon>Burkholderiaceae</taxon>
        <taxon>Caballeronia</taxon>
    </lineage>
</organism>